<reference evidence="1 2" key="1">
    <citation type="submission" date="2020-08" db="EMBL/GenBank/DDBJ databases">
        <title>Description of novel Flavobacterium F-400 isolate.</title>
        <authorList>
            <person name="Saticioglu I."/>
            <person name="Duman M."/>
            <person name="Altun S."/>
        </authorList>
    </citation>
    <scope>NUCLEOTIDE SEQUENCE [LARGE SCALE GENOMIC DNA]</scope>
    <source>
        <strain evidence="1 2">F-400</strain>
    </source>
</reference>
<gene>
    <name evidence="1" type="ORF">H8R26_01200</name>
</gene>
<organism evidence="1 2">
    <name type="scientific">Flavobacterium turcicum</name>
    <dbReference type="NCBI Taxonomy" id="2764718"/>
    <lineage>
        <taxon>Bacteria</taxon>
        <taxon>Pseudomonadati</taxon>
        <taxon>Bacteroidota</taxon>
        <taxon>Flavobacteriia</taxon>
        <taxon>Flavobacteriales</taxon>
        <taxon>Flavobacteriaceae</taxon>
        <taxon>Flavobacterium</taxon>
    </lineage>
</organism>
<evidence type="ECO:0000313" key="2">
    <source>
        <dbReference type="Proteomes" id="UP000621670"/>
    </source>
</evidence>
<sequence>MVFFFGLNFFGPWFESAAAEELLESLYSNVEAFFWFKLFRTLVRVRRGGGAIHVFLVLLKTKRLTTAKTYFKFLFLQKLIFMNAKPFLKWTGGKTQLNSWSFYLKTYFLH</sequence>
<evidence type="ECO:0000313" key="1">
    <source>
        <dbReference type="EMBL" id="MBC5862027.1"/>
    </source>
</evidence>
<proteinExistence type="predicted"/>
<name>A0ABR7JC32_9FLAO</name>
<dbReference type="EMBL" id="JACRUM010000001">
    <property type="protein sequence ID" value="MBC5862027.1"/>
    <property type="molecule type" value="Genomic_DNA"/>
</dbReference>
<comment type="caution">
    <text evidence="1">The sequence shown here is derived from an EMBL/GenBank/DDBJ whole genome shotgun (WGS) entry which is preliminary data.</text>
</comment>
<accession>A0ABR7JC32</accession>
<protein>
    <submittedName>
        <fullName evidence="1">Uncharacterized protein</fullName>
    </submittedName>
</protein>
<dbReference type="Proteomes" id="UP000621670">
    <property type="component" value="Unassembled WGS sequence"/>
</dbReference>
<keyword evidence="2" id="KW-1185">Reference proteome</keyword>